<keyword evidence="5" id="KW-0560">Oxidoreductase</keyword>
<evidence type="ECO:0000256" key="4">
    <source>
        <dbReference type="ARBA" id="ARBA00022827"/>
    </source>
</evidence>
<accession>A0AA37RXB3</accession>
<dbReference type="Proteomes" id="UP001161422">
    <property type="component" value="Unassembled WGS sequence"/>
</dbReference>
<organism evidence="8 9">
    <name type="scientific">Paraferrimonas sedimenticola</name>
    <dbReference type="NCBI Taxonomy" id="375674"/>
    <lineage>
        <taxon>Bacteria</taxon>
        <taxon>Pseudomonadati</taxon>
        <taxon>Pseudomonadota</taxon>
        <taxon>Gammaproteobacteria</taxon>
        <taxon>Alteromonadales</taxon>
        <taxon>Ferrimonadaceae</taxon>
        <taxon>Paraferrimonas</taxon>
    </lineage>
</organism>
<dbReference type="PROSITE" id="PS50206">
    <property type="entry name" value="RHODANESE_3"/>
    <property type="match status" value="1"/>
</dbReference>
<reference evidence="8" key="1">
    <citation type="journal article" date="2014" name="Int. J. Syst. Evol. Microbiol.">
        <title>Complete genome sequence of Corynebacterium casei LMG S-19264T (=DSM 44701T), isolated from a smear-ripened cheese.</title>
        <authorList>
            <consortium name="US DOE Joint Genome Institute (JGI-PGF)"/>
            <person name="Walter F."/>
            <person name="Albersmeier A."/>
            <person name="Kalinowski J."/>
            <person name="Ruckert C."/>
        </authorList>
    </citation>
    <scope>NUCLEOTIDE SEQUENCE</scope>
    <source>
        <strain evidence="8">NBRC 101628</strain>
    </source>
</reference>
<dbReference type="RefSeq" id="WP_095504354.1">
    <property type="nucleotide sequence ID" value="NZ_BSNC01000005.1"/>
</dbReference>
<dbReference type="AlphaFoldDB" id="A0AA37RXB3"/>
<keyword evidence="6" id="KW-0676">Redox-active center</keyword>
<evidence type="ECO:0000256" key="6">
    <source>
        <dbReference type="ARBA" id="ARBA00023284"/>
    </source>
</evidence>
<keyword evidence="3" id="KW-0285">Flavoprotein</keyword>
<dbReference type="InterPro" id="IPR004099">
    <property type="entry name" value="Pyr_nucl-diS_OxRdtase_dimer"/>
</dbReference>
<dbReference type="GO" id="GO:0016491">
    <property type="term" value="F:oxidoreductase activity"/>
    <property type="evidence" value="ECO:0007669"/>
    <property type="project" value="UniProtKB-KW"/>
</dbReference>
<keyword evidence="4" id="KW-0274">FAD</keyword>
<dbReference type="SUPFAM" id="SSF52821">
    <property type="entry name" value="Rhodanese/Cell cycle control phosphatase"/>
    <property type="match status" value="1"/>
</dbReference>
<dbReference type="InterPro" id="IPR036873">
    <property type="entry name" value="Rhodanese-like_dom_sf"/>
</dbReference>
<evidence type="ECO:0000256" key="3">
    <source>
        <dbReference type="ARBA" id="ARBA00022630"/>
    </source>
</evidence>
<dbReference type="PANTHER" id="PTHR43429">
    <property type="entry name" value="PYRIDINE NUCLEOTIDE-DISULFIDE OXIDOREDUCTASE DOMAIN-CONTAINING"/>
    <property type="match status" value="1"/>
</dbReference>
<dbReference type="InterPro" id="IPR050260">
    <property type="entry name" value="FAD-bd_OxRdtase"/>
</dbReference>
<dbReference type="EMBL" id="BSNC01000005">
    <property type="protein sequence ID" value="GLP97053.1"/>
    <property type="molecule type" value="Genomic_DNA"/>
</dbReference>
<comment type="cofactor">
    <cofactor evidence="1">
        <name>FAD</name>
        <dbReference type="ChEBI" id="CHEBI:57692"/>
    </cofactor>
</comment>
<evidence type="ECO:0000313" key="9">
    <source>
        <dbReference type="Proteomes" id="UP001161422"/>
    </source>
</evidence>
<dbReference type="PRINTS" id="PR00368">
    <property type="entry name" value="FADPNR"/>
</dbReference>
<dbReference type="Gene3D" id="3.40.250.10">
    <property type="entry name" value="Rhodanese-like domain"/>
    <property type="match status" value="1"/>
</dbReference>
<evidence type="ECO:0000256" key="1">
    <source>
        <dbReference type="ARBA" id="ARBA00001974"/>
    </source>
</evidence>
<keyword evidence="9" id="KW-1185">Reference proteome</keyword>
<reference evidence="8" key="2">
    <citation type="submission" date="2023-01" db="EMBL/GenBank/DDBJ databases">
        <title>Draft genome sequence of Paraferrimonas sedimenticola strain NBRC 101628.</title>
        <authorList>
            <person name="Sun Q."/>
            <person name="Mori K."/>
        </authorList>
    </citation>
    <scope>NUCLEOTIDE SEQUENCE</scope>
    <source>
        <strain evidence="8">NBRC 101628</strain>
    </source>
</reference>
<dbReference type="SUPFAM" id="SSF51905">
    <property type="entry name" value="FAD/NAD(P)-binding domain"/>
    <property type="match status" value="1"/>
</dbReference>
<evidence type="ECO:0000313" key="8">
    <source>
        <dbReference type="EMBL" id="GLP97053.1"/>
    </source>
</evidence>
<comment type="caution">
    <text evidence="8">The sequence shown here is derived from an EMBL/GenBank/DDBJ whole genome shotgun (WGS) entry which is preliminary data.</text>
</comment>
<dbReference type="Gene3D" id="3.50.50.60">
    <property type="entry name" value="FAD/NAD(P)-binding domain"/>
    <property type="match status" value="2"/>
</dbReference>
<evidence type="ECO:0000259" key="7">
    <source>
        <dbReference type="PROSITE" id="PS50206"/>
    </source>
</evidence>
<dbReference type="Pfam" id="PF00581">
    <property type="entry name" value="Rhodanese"/>
    <property type="match status" value="1"/>
</dbReference>
<dbReference type="Pfam" id="PF02852">
    <property type="entry name" value="Pyr_redox_dim"/>
    <property type="match status" value="1"/>
</dbReference>
<comment type="similarity">
    <text evidence="2">Belongs to the class-III pyridine nucleotide-disulfide oxidoreductase family.</text>
</comment>
<dbReference type="InterPro" id="IPR016156">
    <property type="entry name" value="FAD/NAD-linked_Rdtase_dimer_sf"/>
</dbReference>
<dbReference type="InterPro" id="IPR036188">
    <property type="entry name" value="FAD/NAD-bd_sf"/>
</dbReference>
<gene>
    <name evidence="8" type="ORF">GCM10007895_23590</name>
</gene>
<proteinExistence type="inferred from homology"/>
<dbReference type="PANTHER" id="PTHR43429:SF1">
    <property type="entry name" value="NAD(P)H SULFUR OXIDOREDUCTASE (COA-DEPENDENT)"/>
    <property type="match status" value="1"/>
</dbReference>
<dbReference type="InterPro" id="IPR023753">
    <property type="entry name" value="FAD/NAD-binding_dom"/>
</dbReference>
<dbReference type="SUPFAM" id="SSF55424">
    <property type="entry name" value="FAD/NAD-linked reductases, dimerisation (C-terminal) domain"/>
    <property type="match status" value="1"/>
</dbReference>
<dbReference type="SMART" id="SM00450">
    <property type="entry name" value="RHOD"/>
    <property type="match status" value="1"/>
</dbReference>
<dbReference type="InterPro" id="IPR001763">
    <property type="entry name" value="Rhodanese-like_dom"/>
</dbReference>
<dbReference type="CDD" id="cd01524">
    <property type="entry name" value="RHOD_Pyr_redox"/>
    <property type="match status" value="1"/>
</dbReference>
<evidence type="ECO:0000256" key="5">
    <source>
        <dbReference type="ARBA" id="ARBA00023002"/>
    </source>
</evidence>
<dbReference type="Pfam" id="PF07992">
    <property type="entry name" value="Pyr_redox_2"/>
    <property type="match status" value="1"/>
</dbReference>
<dbReference type="PRINTS" id="PR00411">
    <property type="entry name" value="PNDRDTASEI"/>
</dbReference>
<evidence type="ECO:0000256" key="2">
    <source>
        <dbReference type="ARBA" id="ARBA00009130"/>
    </source>
</evidence>
<feature type="domain" description="Rhodanese" evidence="7">
    <location>
        <begin position="470"/>
        <end position="554"/>
    </location>
</feature>
<name>A0AA37RXB3_9GAMM</name>
<sequence>MSSTNNKIVIIGGVAGGASAAARARRLSEDAEIVMFERGPFVSFANCGLPYHVGGEIEQRSKLILQTPQSFNNRFNVDVRVQHEVIAIHRSDKQVRVKDLATGKEFLESYDALVYSPGAAPIVPPIAGIDNPLTFTLRNIPDMDRIIEQIDSRELKQVAVIGGGFIGLEMMEAFVHRGIKTTLVEALPQVMNSVDREMAGIVHQEIRSKGVDLKLNTKLTQISHNPAQQTLTLSLNDNESLDVDLLIMAIGVRPEVGLARDAGLEIGEFGGVLVNSQMQTNDPVIYAVGDAVQTKDLITGEQTLVPLAGPANRQGRIAADNILGHEAHYQATQATAICKVFDFAVGSTGKNEKQLKQLEIDYEKVFVHAASHAGYYPGAEIVSLKVLFEKSSGKLLGAQAVAKDGVDKRIDVLAVAIRAGMTIDELEHLELSYAPPYGSAKDLVNLAGFVGTNIIKGLVAPVHFDQMDAPADNQLILDVRTPNELKNTGCIEGAINIPVDELRQRASELPKDKEILVYCQVGLRGHVAYRMLTNLGYQAKNLIGGYRSYRLAKA</sequence>
<protein>
    <submittedName>
        <fullName evidence="8">NADH oxidase</fullName>
    </submittedName>
</protein>